<dbReference type="EMBL" id="LK996017">
    <property type="protein sequence ID" value="CDX04267.1"/>
    <property type="molecule type" value="Genomic_DNA"/>
</dbReference>
<accession>A0A098B7F0</accession>
<dbReference type="GO" id="GO:0051287">
    <property type="term" value="F:NAD binding"/>
    <property type="evidence" value="ECO:0007669"/>
    <property type="project" value="InterPro"/>
</dbReference>
<dbReference type="GO" id="GO:0050661">
    <property type="term" value="F:NADP binding"/>
    <property type="evidence" value="ECO:0007669"/>
    <property type="project" value="InterPro"/>
</dbReference>
<dbReference type="Gene3D" id="1.10.1040.10">
    <property type="entry name" value="N-(1-d-carboxylethyl)-l-norvaline Dehydrogenase, domain 2"/>
    <property type="match status" value="1"/>
</dbReference>
<dbReference type="AlphaFoldDB" id="A0A098B7F0"/>
<feature type="active site" evidence="4">
    <location>
        <position position="175"/>
    </location>
</feature>
<evidence type="ECO:0000259" key="6">
    <source>
        <dbReference type="Pfam" id="PF14833"/>
    </source>
</evidence>
<dbReference type="Pfam" id="PF14833">
    <property type="entry name" value="NAD_binding_11"/>
    <property type="match status" value="1"/>
</dbReference>
<dbReference type="SUPFAM" id="SSF51735">
    <property type="entry name" value="NAD(P)-binding Rossmann-fold domains"/>
    <property type="match status" value="1"/>
</dbReference>
<sequence length="291" mass="30488">MSKSNLKIGFVGTGVMGRSMVKNLLKDGYSVAVYNRTKSSAEELFALGVQWVDSVAGLARLSDVVITMVGYPKDVEEVYLSEEGLIPNAKPGSVLIDMTTSSPLLAQRIALAGKAGGIDVLDAPVSGGDVGAQNGTLVIMVGGEEGVFDKVKPIFEAMGKNIILQGPAGAGQYTKMANQITVAGGMIGVCEAIAYAQKAGLEPSRVLDSIAGGAAGSWSLSNLGPRMIAGNFEPGFYVKHFIKDMNIALESAKEMGLMTPGLELAKSLYEQLAAEGEENSGTHALYKLYMK</sequence>
<proteinExistence type="inferred from homology"/>
<reference evidence="7" key="1">
    <citation type="submission" date="2014-07" db="EMBL/GenBank/DDBJ databases">
        <authorList>
            <person name="Hornung V.Bastian."/>
        </authorList>
    </citation>
    <scope>NUCLEOTIDE SEQUENCE</scope>
    <source>
        <strain evidence="7">PCE-S</strain>
    </source>
</reference>
<dbReference type="Gene3D" id="3.40.50.720">
    <property type="entry name" value="NAD(P)-binding Rossmann-like Domain"/>
    <property type="match status" value="1"/>
</dbReference>
<keyword evidence="2" id="KW-0560">Oxidoreductase</keyword>
<dbReference type="InterPro" id="IPR006115">
    <property type="entry name" value="6PGDH_NADP-bd"/>
</dbReference>
<evidence type="ECO:0000256" key="4">
    <source>
        <dbReference type="PIRSR" id="PIRSR000103-1"/>
    </source>
</evidence>
<gene>
    <name evidence="7" type="ORF">DPCES_4381</name>
</gene>
<dbReference type="Pfam" id="PF03446">
    <property type="entry name" value="NAD_binding_2"/>
    <property type="match status" value="1"/>
</dbReference>
<evidence type="ECO:0000259" key="5">
    <source>
        <dbReference type="Pfam" id="PF03446"/>
    </source>
</evidence>
<dbReference type="SUPFAM" id="SSF48179">
    <property type="entry name" value="6-phosphogluconate dehydrogenase C-terminal domain-like"/>
    <property type="match status" value="1"/>
</dbReference>
<dbReference type="PANTHER" id="PTHR43060">
    <property type="entry name" value="3-HYDROXYISOBUTYRATE DEHYDROGENASE-LIKE 1, MITOCHONDRIAL-RELATED"/>
    <property type="match status" value="1"/>
</dbReference>
<dbReference type="PATRIC" id="fig|49338.4.peg.4716"/>
<dbReference type="InterPro" id="IPR008927">
    <property type="entry name" value="6-PGluconate_DH-like_C_sf"/>
</dbReference>
<dbReference type="InterPro" id="IPR015815">
    <property type="entry name" value="HIBADH-related"/>
</dbReference>
<dbReference type="InterPro" id="IPR029154">
    <property type="entry name" value="HIBADH-like_NADP-bd"/>
</dbReference>
<evidence type="ECO:0000313" key="7">
    <source>
        <dbReference type="EMBL" id="CDX04267.1"/>
    </source>
</evidence>
<keyword evidence="3" id="KW-0520">NAD</keyword>
<evidence type="ECO:0000256" key="2">
    <source>
        <dbReference type="ARBA" id="ARBA00023002"/>
    </source>
</evidence>
<dbReference type="InterPro" id="IPR036291">
    <property type="entry name" value="NAD(P)-bd_dom_sf"/>
</dbReference>
<organism evidence="7">
    <name type="scientific">Desulfitobacterium hafniense</name>
    <name type="common">Desulfitobacterium frappieri</name>
    <dbReference type="NCBI Taxonomy" id="49338"/>
    <lineage>
        <taxon>Bacteria</taxon>
        <taxon>Bacillati</taxon>
        <taxon>Bacillota</taxon>
        <taxon>Clostridia</taxon>
        <taxon>Eubacteriales</taxon>
        <taxon>Desulfitobacteriaceae</taxon>
        <taxon>Desulfitobacterium</taxon>
    </lineage>
</organism>
<protein>
    <submittedName>
        <fullName evidence="7">2-hydroxy-3-oxopropionate reductase</fullName>
    </submittedName>
</protein>
<name>A0A098B7F0_DESHA</name>
<feature type="domain" description="6-phosphogluconate dehydrogenase NADP-binding" evidence="5">
    <location>
        <begin position="7"/>
        <end position="164"/>
    </location>
</feature>
<evidence type="ECO:0000256" key="3">
    <source>
        <dbReference type="ARBA" id="ARBA00023027"/>
    </source>
</evidence>
<dbReference type="PIRSF" id="PIRSF000103">
    <property type="entry name" value="HIBADH"/>
    <property type="match status" value="1"/>
</dbReference>
<dbReference type="InterPro" id="IPR013328">
    <property type="entry name" value="6PGD_dom2"/>
</dbReference>
<feature type="domain" description="3-hydroxyisobutyrate dehydrogenase-like NAD-binding" evidence="6">
    <location>
        <begin position="169"/>
        <end position="289"/>
    </location>
</feature>
<dbReference type="GO" id="GO:0016491">
    <property type="term" value="F:oxidoreductase activity"/>
    <property type="evidence" value="ECO:0007669"/>
    <property type="project" value="UniProtKB-KW"/>
</dbReference>
<evidence type="ECO:0000256" key="1">
    <source>
        <dbReference type="ARBA" id="ARBA00009080"/>
    </source>
</evidence>
<comment type="similarity">
    <text evidence="1">Belongs to the HIBADH-related family.</text>
</comment>
<dbReference type="PANTHER" id="PTHR43060:SF15">
    <property type="entry name" value="3-HYDROXYISOBUTYRATE DEHYDROGENASE-LIKE 1, MITOCHONDRIAL-RELATED"/>
    <property type="match status" value="1"/>
</dbReference>